<evidence type="ECO:0000313" key="3">
    <source>
        <dbReference type="Proteomes" id="UP000272778"/>
    </source>
</evidence>
<dbReference type="EMBL" id="RQIS01000010">
    <property type="protein sequence ID" value="RQH05516.1"/>
    <property type="molecule type" value="Genomic_DNA"/>
</dbReference>
<dbReference type="OrthoDB" id="1550625at2"/>
<dbReference type="InterPro" id="IPR037017">
    <property type="entry name" value="Anthrax_toxin_edema_cen_sf"/>
</dbReference>
<dbReference type="Proteomes" id="UP000272778">
    <property type="component" value="Unassembled WGS sequence"/>
</dbReference>
<dbReference type="Pfam" id="PF03497">
    <property type="entry name" value="Anthrax_toxA"/>
    <property type="match status" value="1"/>
</dbReference>
<feature type="domain" description="Anthrax toxin edema factor central" evidence="1">
    <location>
        <begin position="4"/>
        <end position="174"/>
    </location>
</feature>
<evidence type="ECO:0000313" key="2">
    <source>
        <dbReference type="EMBL" id="RQH05516.1"/>
    </source>
</evidence>
<accession>A0A3N6PZY9</accession>
<dbReference type="SUPFAM" id="SSF81298">
    <property type="entry name" value="Adenylylcyclase toxin (the edema factor)"/>
    <property type="match status" value="1"/>
</dbReference>
<dbReference type="AlphaFoldDB" id="A0A3N6PZY9"/>
<organism evidence="2 3">
    <name type="scientific">Paraburkholderia dinghuensis</name>
    <dbReference type="NCBI Taxonomy" id="2305225"/>
    <lineage>
        <taxon>Bacteria</taxon>
        <taxon>Pseudomonadati</taxon>
        <taxon>Pseudomonadota</taxon>
        <taxon>Betaproteobacteria</taxon>
        <taxon>Burkholderiales</taxon>
        <taxon>Burkholderiaceae</taxon>
        <taxon>Paraburkholderia</taxon>
    </lineage>
</organism>
<dbReference type="InterPro" id="IPR005165">
    <property type="entry name" value="Anthrax_toxin_edema_cen"/>
</dbReference>
<sequence>MASKLEDETGVVVSDLPKLQKLSYRYNTIIGIRPVDKFATGLIEEGYETKGFHVKGKSASWGPQAGLICVDQNFSKLEGVEPARIGKFNAEVQKSLQQKEVVKVPLELSTSRLKTLNQFGAISAMSKPDAKGIRLFTATAPSGKEYHFEATPVKGPGEDRFTITSEGKPIEVLAPTTPGAKPLTADYDLLAVAPHISDVGPQDNLPVPDVSHKVFRQRVDGYKNTDGINPALKDAYDDPNKFYQNEDPDIGNATERIRNLIPVINNDLMLDVEAPRAKVVHHNADSGSPATDPSANYPATFALPFKMGKFDEICVIHNQNELKELMQAAKDYGYNFPVNPLWDDDVKNIRRTDFTTAQNKGT</sequence>
<protein>
    <submittedName>
        <fullName evidence="2">Adenylate cyclase</fullName>
    </submittedName>
</protein>
<dbReference type="GO" id="GO:0005576">
    <property type="term" value="C:extracellular region"/>
    <property type="evidence" value="ECO:0007669"/>
    <property type="project" value="InterPro"/>
</dbReference>
<keyword evidence="3" id="KW-1185">Reference proteome</keyword>
<reference evidence="2 3" key="1">
    <citation type="submission" date="2018-11" db="EMBL/GenBank/DDBJ databases">
        <title>Paraburkholderia sp. DHOA04, isolated from soil.</title>
        <authorList>
            <person name="Gao Z.-H."/>
            <person name="Qiu L.-H."/>
            <person name="Fu J.-C."/>
        </authorList>
    </citation>
    <scope>NUCLEOTIDE SEQUENCE [LARGE SCALE GENOMIC DNA]</scope>
    <source>
        <strain evidence="2 3">DHOA04</strain>
    </source>
</reference>
<dbReference type="Gene3D" id="3.90.1760.10">
    <property type="entry name" value="Anthrax toxin, edema factor, central domain"/>
    <property type="match status" value="1"/>
</dbReference>
<name>A0A3N6PZY9_9BURK</name>
<comment type="caution">
    <text evidence="2">The sequence shown here is derived from an EMBL/GenBank/DDBJ whole genome shotgun (WGS) entry which is preliminary data.</text>
</comment>
<evidence type="ECO:0000259" key="1">
    <source>
        <dbReference type="Pfam" id="PF03497"/>
    </source>
</evidence>
<dbReference type="InterPro" id="IPR035099">
    <property type="entry name" value="Anthrax_toxin_C-terminal"/>
</dbReference>
<gene>
    <name evidence="2" type="ORF">D1Y85_15535</name>
</gene>
<proteinExistence type="predicted"/>
<dbReference type="GO" id="GO:0008294">
    <property type="term" value="F:calcium- and calmodulin-responsive adenylate cyclase activity"/>
    <property type="evidence" value="ECO:0007669"/>
    <property type="project" value="InterPro"/>
</dbReference>